<comment type="caution">
    <text evidence="2">The sequence shown here is derived from an EMBL/GenBank/DDBJ whole genome shotgun (WGS) entry which is preliminary data.</text>
</comment>
<keyword evidence="3" id="KW-1185">Reference proteome</keyword>
<evidence type="ECO:0000313" key="3">
    <source>
        <dbReference type="Proteomes" id="UP001589748"/>
    </source>
</evidence>
<reference evidence="2 3" key="1">
    <citation type="submission" date="2024-09" db="EMBL/GenBank/DDBJ databases">
        <authorList>
            <person name="Sun Q."/>
            <person name="Mori K."/>
        </authorList>
    </citation>
    <scope>NUCLEOTIDE SEQUENCE [LARGE SCALE GENOMIC DNA]</scope>
    <source>
        <strain evidence="2 3">TISTR 1856</strain>
    </source>
</reference>
<dbReference type="RefSeq" id="WP_380137226.1">
    <property type="nucleotide sequence ID" value="NZ_JBHLUI010000008.1"/>
</dbReference>
<dbReference type="EMBL" id="JBHMDM010000007">
    <property type="protein sequence ID" value="MFB9378235.1"/>
    <property type="molecule type" value="Genomic_DNA"/>
</dbReference>
<accession>A0ABV5LVZ9</accession>
<keyword evidence="1" id="KW-0812">Transmembrane</keyword>
<feature type="transmembrane region" description="Helical" evidence="1">
    <location>
        <begin position="28"/>
        <end position="47"/>
    </location>
</feature>
<protein>
    <submittedName>
        <fullName evidence="2">Uncharacterized protein</fullName>
    </submittedName>
</protein>
<name>A0ABV5LVZ9_9ACTN</name>
<organism evidence="2 3">
    <name type="scientific">Kineococcus gynurae</name>
    <dbReference type="NCBI Taxonomy" id="452979"/>
    <lineage>
        <taxon>Bacteria</taxon>
        <taxon>Bacillati</taxon>
        <taxon>Actinomycetota</taxon>
        <taxon>Actinomycetes</taxon>
        <taxon>Kineosporiales</taxon>
        <taxon>Kineosporiaceae</taxon>
        <taxon>Kineococcus</taxon>
    </lineage>
</organism>
<proteinExistence type="predicted"/>
<keyword evidence="1" id="KW-0472">Membrane</keyword>
<evidence type="ECO:0000256" key="1">
    <source>
        <dbReference type="SAM" id="Phobius"/>
    </source>
</evidence>
<keyword evidence="1" id="KW-1133">Transmembrane helix</keyword>
<evidence type="ECO:0000313" key="2">
    <source>
        <dbReference type="EMBL" id="MFB9378235.1"/>
    </source>
</evidence>
<sequence>MLYALAASAANQAEEAHAGVDLPMAPVAFGIVAICILMGMLIATMGFRSVGTRH</sequence>
<gene>
    <name evidence="2" type="ORF">ACFFVI_14790</name>
</gene>
<dbReference type="Proteomes" id="UP001589748">
    <property type="component" value="Unassembled WGS sequence"/>
</dbReference>